<dbReference type="AlphaFoldDB" id="A0A4P9YTM9"/>
<reference evidence="10" key="2">
    <citation type="submission" date="2018-07" db="EMBL/GenBank/DDBJ databases">
        <title>Leveraging single-cell genomics to expand the Fungal Tree of Life.</title>
        <authorList>
            <consortium name="DOE Joint Genome Institute"/>
            <person name="Ahrendt S.R."/>
            <person name="Quandt C.A."/>
            <person name="Ciobanu D."/>
            <person name="Clum A."/>
            <person name="Salamov A."/>
            <person name="Andreopoulos B."/>
            <person name="Cheng J.-F."/>
            <person name="Woyke T."/>
            <person name="Pelin A."/>
            <person name="Henrissat B."/>
            <person name="Reynolds N."/>
            <person name="Benny G.L."/>
            <person name="Smith M.E."/>
            <person name="James T.Y."/>
            <person name="Grigoriev I.V."/>
        </authorList>
    </citation>
    <scope>NUCLEOTIDE SEQUENCE</scope>
    <source>
        <strain evidence="10">Benny S71-1</strain>
    </source>
</reference>
<gene>
    <name evidence="11" type="ORF">SYNPS1DRAFT_1412</name>
    <name evidence="10" type="ORF">SYNPS1DRAFT_1598</name>
    <name evidence="12" type="ORF">SYNPS1DRAFT_2764</name>
    <name evidence="9" type="ORF">SYNPS1DRAFT_7795</name>
</gene>
<keyword evidence="7" id="KW-0472">Membrane</keyword>
<evidence type="ECO:0000256" key="3">
    <source>
        <dbReference type="ARBA" id="ARBA00022692"/>
    </source>
</evidence>
<feature type="non-terminal residue" evidence="10">
    <location>
        <position position="108"/>
    </location>
</feature>
<dbReference type="EMBL" id="KZ990944">
    <property type="protein sequence ID" value="RKP23467.1"/>
    <property type="molecule type" value="Genomic_DNA"/>
</dbReference>
<dbReference type="OrthoDB" id="1552at2759"/>
<dbReference type="Pfam" id="PF07798">
    <property type="entry name" value="CCDC90-like"/>
    <property type="match status" value="1"/>
</dbReference>
<evidence type="ECO:0000313" key="11">
    <source>
        <dbReference type="EMBL" id="RKP23467.1"/>
    </source>
</evidence>
<protein>
    <submittedName>
        <fullName evidence="10">Uncharacterized protein</fullName>
    </submittedName>
</protein>
<sequence length="108" mass="12645">YLFRAALDELRMEIEVLRRTDQATLKAESDVIAREIDVLSQRLRETIATLRQENQALMNTRRLEQRTDEKEMDMRIHELNDLLMVKLGEVRTEVEAMKLGATRNAMGK</sequence>
<keyword evidence="13" id="KW-1185">Reference proteome</keyword>
<dbReference type="GO" id="GO:0016020">
    <property type="term" value="C:membrane"/>
    <property type="evidence" value="ECO:0007669"/>
    <property type="project" value="UniProtKB-SubCell"/>
</dbReference>
<dbReference type="PANTHER" id="PTHR14360">
    <property type="entry name" value="PROTEIN FMP32, MITOCHONDRIAL"/>
    <property type="match status" value="1"/>
</dbReference>
<dbReference type="InterPro" id="IPR024461">
    <property type="entry name" value="CCDC90-like"/>
</dbReference>
<evidence type="ECO:0000313" key="13">
    <source>
        <dbReference type="Proteomes" id="UP000278143"/>
    </source>
</evidence>
<reference evidence="13" key="1">
    <citation type="journal article" date="2018" name="Nat. Microbiol.">
        <title>Leveraging single-cell genomics to expand the fungal tree of life.</title>
        <authorList>
            <person name="Ahrendt S.R."/>
            <person name="Quandt C.A."/>
            <person name="Ciobanu D."/>
            <person name="Clum A."/>
            <person name="Salamov A."/>
            <person name="Andreopoulos B."/>
            <person name="Cheng J.F."/>
            <person name="Woyke T."/>
            <person name="Pelin A."/>
            <person name="Henrissat B."/>
            <person name="Reynolds N.K."/>
            <person name="Benny G.L."/>
            <person name="Smith M.E."/>
            <person name="James T.Y."/>
            <person name="Grigoriev I.V."/>
        </authorList>
    </citation>
    <scope>NUCLEOTIDE SEQUENCE [LARGE SCALE GENOMIC DNA]</scope>
    <source>
        <strain evidence="13">Benny S71-1</strain>
    </source>
</reference>
<evidence type="ECO:0000256" key="6">
    <source>
        <dbReference type="ARBA" id="ARBA00023128"/>
    </source>
</evidence>
<evidence type="ECO:0000313" key="10">
    <source>
        <dbReference type="EMBL" id="RKP22722.1"/>
    </source>
</evidence>
<name>A0A4P9YTM9_9FUNG</name>
<dbReference type="EMBL" id="KZ991952">
    <property type="protein sequence ID" value="RKP22560.1"/>
    <property type="molecule type" value="Genomic_DNA"/>
</dbReference>
<proteinExistence type="predicted"/>
<feature type="coiled-coil region" evidence="8">
    <location>
        <begin position="40"/>
        <end position="67"/>
    </location>
</feature>
<keyword evidence="4" id="KW-1133">Transmembrane helix</keyword>
<evidence type="ECO:0000256" key="7">
    <source>
        <dbReference type="ARBA" id="ARBA00023136"/>
    </source>
</evidence>
<dbReference type="EMBL" id="KZ991753">
    <property type="protein sequence ID" value="RKP22722.1"/>
    <property type="molecule type" value="Genomic_DNA"/>
</dbReference>
<evidence type="ECO:0000256" key="4">
    <source>
        <dbReference type="ARBA" id="ARBA00022989"/>
    </source>
</evidence>
<keyword evidence="3" id="KW-0812">Transmembrane</keyword>
<keyword evidence="5 8" id="KW-0175">Coiled coil</keyword>
<evidence type="ECO:0000256" key="2">
    <source>
        <dbReference type="ARBA" id="ARBA00004370"/>
    </source>
</evidence>
<evidence type="ECO:0000256" key="5">
    <source>
        <dbReference type="ARBA" id="ARBA00023054"/>
    </source>
</evidence>
<accession>A0A4P9YTM9</accession>
<dbReference type="Proteomes" id="UP000278143">
    <property type="component" value="Unassembled WGS sequence"/>
</dbReference>
<dbReference type="GO" id="GO:0005739">
    <property type="term" value="C:mitochondrion"/>
    <property type="evidence" value="ECO:0007669"/>
    <property type="project" value="UniProtKB-SubCell"/>
</dbReference>
<comment type="subcellular location">
    <subcellularLocation>
        <location evidence="2">Membrane</location>
    </subcellularLocation>
    <subcellularLocation>
        <location evidence="1">Mitochondrion</location>
    </subcellularLocation>
</comment>
<dbReference type="PANTHER" id="PTHR14360:SF12">
    <property type="entry name" value="MOZ PROTEIN REPRESENTS A CHROMATIN-ASSOCIATED ACETYLTRANSFERASE"/>
    <property type="match status" value="1"/>
</dbReference>
<evidence type="ECO:0000256" key="8">
    <source>
        <dbReference type="SAM" id="Coils"/>
    </source>
</evidence>
<evidence type="ECO:0000256" key="1">
    <source>
        <dbReference type="ARBA" id="ARBA00004173"/>
    </source>
</evidence>
<evidence type="ECO:0000313" key="12">
    <source>
        <dbReference type="EMBL" id="RKP23482.1"/>
    </source>
</evidence>
<feature type="non-terminal residue" evidence="10">
    <location>
        <position position="1"/>
    </location>
</feature>
<keyword evidence="6" id="KW-0496">Mitochondrion</keyword>
<evidence type="ECO:0000313" key="9">
    <source>
        <dbReference type="EMBL" id="RKP22560.1"/>
    </source>
</evidence>
<organism evidence="10 13">
    <name type="scientific">Syncephalis pseudoplumigaleata</name>
    <dbReference type="NCBI Taxonomy" id="1712513"/>
    <lineage>
        <taxon>Eukaryota</taxon>
        <taxon>Fungi</taxon>
        <taxon>Fungi incertae sedis</taxon>
        <taxon>Zoopagomycota</taxon>
        <taxon>Zoopagomycotina</taxon>
        <taxon>Zoopagomycetes</taxon>
        <taxon>Zoopagales</taxon>
        <taxon>Piptocephalidaceae</taxon>
        <taxon>Syncephalis</taxon>
    </lineage>
</organism>
<dbReference type="EMBL" id="KZ990935">
    <property type="protein sequence ID" value="RKP23482.1"/>
    <property type="molecule type" value="Genomic_DNA"/>
</dbReference>